<organism evidence="3 5">
    <name type="scientific">Spirodela intermedia</name>
    <name type="common">Intermediate duckweed</name>
    <dbReference type="NCBI Taxonomy" id="51605"/>
    <lineage>
        <taxon>Eukaryota</taxon>
        <taxon>Viridiplantae</taxon>
        <taxon>Streptophyta</taxon>
        <taxon>Embryophyta</taxon>
        <taxon>Tracheophyta</taxon>
        <taxon>Spermatophyta</taxon>
        <taxon>Magnoliopsida</taxon>
        <taxon>Liliopsida</taxon>
        <taxon>Araceae</taxon>
        <taxon>Lemnoideae</taxon>
        <taxon>Spirodela</taxon>
    </lineage>
</organism>
<evidence type="ECO:0000313" key="5">
    <source>
        <dbReference type="Proteomes" id="UP000663760"/>
    </source>
</evidence>
<name>A0A7I8K594_SPIIN</name>
<dbReference type="AlphaFoldDB" id="A0A7I8K594"/>
<gene>
    <name evidence="2" type="ORF">SI7747_03003269</name>
    <name evidence="3" type="ORF">SI8410_03003586</name>
    <name evidence="4" type="ORF">SI8410_03003597</name>
</gene>
<keyword evidence="5" id="KW-1185">Reference proteome</keyword>
<evidence type="ECO:0000313" key="4">
    <source>
        <dbReference type="EMBL" id="CAA7392740.1"/>
    </source>
</evidence>
<dbReference type="EMBL" id="LR746266">
    <property type="protein sequence ID" value="CAA7392729.1"/>
    <property type="molecule type" value="Genomic_DNA"/>
</dbReference>
<reference evidence="3" key="1">
    <citation type="submission" date="2020-02" db="EMBL/GenBank/DDBJ databases">
        <authorList>
            <person name="Scholz U."/>
            <person name="Mascher M."/>
            <person name="Fiebig A."/>
        </authorList>
    </citation>
    <scope>NUCLEOTIDE SEQUENCE</scope>
</reference>
<accession>A0A7I8K594</accession>
<protein>
    <submittedName>
        <fullName evidence="3">Uncharacterized protein</fullName>
    </submittedName>
</protein>
<feature type="region of interest" description="Disordered" evidence="1">
    <location>
        <begin position="1"/>
        <end position="47"/>
    </location>
</feature>
<feature type="compositionally biased region" description="Polar residues" evidence="1">
    <location>
        <begin position="1"/>
        <end position="16"/>
    </location>
</feature>
<evidence type="ECO:0000256" key="1">
    <source>
        <dbReference type="SAM" id="MobiDB-lite"/>
    </source>
</evidence>
<dbReference type="OrthoDB" id="798946at2759"/>
<dbReference type="EMBL" id="LR746266">
    <property type="protein sequence ID" value="CAA7392740.1"/>
    <property type="molecule type" value="Genomic_DNA"/>
</dbReference>
<sequence length="70" mass="7538">MATGTILSVSSANSPENRSKKGSRHVVPSGQTTRSPMASSAFIRSPSTCRSLDRRTVLIGERISESLEME</sequence>
<feature type="compositionally biased region" description="Polar residues" evidence="1">
    <location>
        <begin position="29"/>
        <end position="38"/>
    </location>
</feature>
<proteinExistence type="predicted"/>
<dbReference type="EMBL" id="LR743590">
    <property type="protein sequence ID" value="CAA2617099.1"/>
    <property type="molecule type" value="Genomic_DNA"/>
</dbReference>
<evidence type="ECO:0000313" key="2">
    <source>
        <dbReference type="EMBL" id="CAA2617099.1"/>
    </source>
</evidence>
<evidence type="ECO:0000313" key="3">
    <source>
        <dbReference type="EMBL" id="CAA7392729.1"/>
    </source>
</evidence>
<dbReference type="Proteomes" id="UP000663760">
    <property type="component" value="Chromosome 3"/>
</dbReference>